<gene>
    <name evidence="12" type="primary">ura4</name>
    <name evidence="12" type="ORF">SOMG_02538</name>
</gene>
<dbReference type="FunFam" id="3.20.20.70:FF:000114">
    <property type="entry name" value="Decarboxylase,orotidine phosphate"/>
    <property type="match status" value="1"/>
</dbReference>
<dbReference type="GeneID" id="80876019"/>
<feature type="domain" description="Orotidine 5'-phosphate decarboxylase" evidence="11">
    <location>
        <begin position="52"/>
        <end position="267"/>
    </location>
</feature>
<dbReference type="GO" id="GO:0006207">
    <property type="term" value="P:'de novo' pyrimidine nucleobase biosynthetic process"/>
    <property type="evidence" value="ECO:0007669"/>
    <property type="project" value="InterPro"/>
</dbReference>
<evidence type="ECO:0000256" key="8">
    <source>
        <dbReference type="PIRSR" id="PIRSR614732-1"/>
    </source>
</evidence>
<dbReference type="InterPro" id="IPR014732">
    <property type="entry name" value="OMPdecase"/>
</dbReference>
<keyword evidence="5 10" id="KW-0210">Decarboxylase</keyword>
<dbReference type="SMART" id="SM00934">
    <property type="entry name" value="OMPdecase"/>
    <property type="match status" value="1"/>
</dbReference>
<dbReference type="InterPro" id="IPR013785">
    <property type="entry name" value="Aldolase_TIM"/>
</dbReference>
<dbReference type="PANTHER" id="PTHR19278">
    <property type="entry name" value="OROTATE PHOSPHORIBOSYLTRANSFERASE"/>
    <property type="match status" value="1"/>
</dbReference>
<dbReference type="AlphaFoldDB" id="A0AAE9WCZ3"/>
<comment type="similarity">
    <text evidence="2 10">Belongs to the OMP decarboxylase family.</text>
</comment>
<evidence type="ECO:0000313" key="13">
    <source>
        <dbReference type="Proteomes" id="UP001212411"/>
    </source>
</evidence>
<evidence type="ECO:0000313" key="12">
    <source>
        <dbReference type="EMBL" id="WBW73615.1"/>
    </source>
</evidence>
<dbReference type="CDD" id="cd04725">
    <property type="entry name" value="OMP_decarboxylase_like"/>
    <property type="match status" value="1"/>
</dbReference>
<dbReference type="EMBL" id="CP115612">
    <property type="protein sequence ID" value="WBW73615.1"/>
    <property type="molecule type" value="Genomic_DNA"/>
</dbReference>
<evidence type="ECO:0000256" key="9">
    <source>
        <dbReference type="PIRSR" id="PIRSR614732-2"/>
    </source>
</evidence>
<comment type="pathway">
    <text evidence="1 10">Pyrimidine metabolism; UMP biosynthesis via de novo pathway; UMP from orotate: step 2/2.</text>
</comment>
<dbReference type="Proteomes" id="UP001212411">
    <property type="component" value="Chromosome 2"/>
</dbReference>
<evidence type="ECO:0000256" key="1">
    <source>
        <dbReference type="ARBA" id="ARBA00004861"/>
    </source>
</evidence>
<evidence type="ECO:0000259" key="11">
    <source>
        <dbReference type="SMART" id="SM00934"/>
    </source>
</evidence>
<dbReference type="PANTHER" id="PTHR19278:SF9">
    <property type="entry name" value="URIDINE 5'-MONOPHOSPHATE SYNTHASE"/>
    <property type="match status" value="1"/>
</dbReference>
<dbReference type="GO" id="GO:0004590">
    <property type="term" value="F:orotidine-5'-phosphate decarboxylase activity"/>
    <property type="evidence" value="ECO:0007669"/>
    <property type="project" value="UniProtKB-EC"/>
</dbReference>
<dbReference type="NCBIfam" id="TIGR01740">
    <property type="entry name" value="pyrF"/>
    <property type="match status" value="1"/>
</dbReference>
<feature type="binding site" evidence="9">
    <location>
        <position position="171"/>
    </location>
    <ligand>
        <name>substrate</name>
    </ligand>
</feature>
<dbReference type="SUPFAM" id="SSF51366">
    <property type="entry name" value="Ribulose-phoshate binding barrel"/>
    <property type="match status" value="1"/>
</dbReference>
<evidence type="ECO:0000256" key="5">
    <source>
        <dbReference type="ARBA" id="ARBA00022793"/>
    </source>
</evidence>
<feature type="binding site" evidence="9">
    <location>
        <position position="58"/>
    </location>
    <ligand>
        <name>substrate</name>
    </ligand>
</feature>
<evidence type="ECO:0000256" key="10">
    <source>
        <dbReference type="RuleBase" id="RU000512"/>
    </source>
</evidence>
<organism evidence="12 13">
    <name type="scientific">Schizosaccharomyces osmophilus</name>
    <dbReference type="NCBI Taxonomy" id="2545709"/>
    <lineage>
        <taxon>Eukaryota</taxon>
        <taxon>Fungi</taxon>
        <taxon>Dikarya</taxon>
        <taxon>Ascomycota</taxon>
        <taxon>Taphrinomycotina</taxon>
        <taxon>Schizosaccharomycetes</taxon>
        <taxon>Schizosaccharomycetales</taxon>
        <taxon>Schizosaccharomycetaceae</taxon>
        <taxon>Schizosaccharomyces</taxon>
    </lineage>
</organism>
<feature type="binding site" evidence="9">
    <location>
        <position position="250"/>
    </location>
    <ligand>
        <name>substrate</name>
    </ligand>
</feature>
<feature type="binding site" evidence="9">
    <location>
        <position position="80"/>
    </location>
    <ligand>
        <name>substrate</name>
    </ligand>
</feature>
<dbReference type="PROSITE" id="PS00156">
    <property type="entry name" value="OMPDECASE"/>
    <property type="match status" value="1"/>
</dbReference>
<feature type="active site" description="For OMPdecase activity" evidence="8">
    <location>
        <position position="116"/>
    </location>
</feature>
<keyword evidence="7 10" id="KW-0456">Lyase</keyword>
<dbReference type="InterPro" id="IPR011060">
    <property type="entry name" value="RibuloseP-bd_barrel"/>
</dbReference>
<keyword evidence="6 10" id="KW-0665">Pyrimidine biosynthesis</keyword>
<evidence type="ECO:0000256" key="7">
    <source>
        <dbReference type="ARBA" id="ARBA00023239"/>
    </source>
</evidence>
<evidence type="ECO:0000256" key="3">
    <source>
        <dbReference type="ARBA" id="ARBA00012321"/>
    </source>
</evidence>
<feature type="active site" description="For OMPdecase activity" evidence="8">
    <location>
        <position position="113"/>
    </location>
</feature>
<comment type="catalytic activity">
    <reaction evidence="10">
        <text>orotidine 5'-phosphate + H(+) = UMP + CO2</text>
        <dbReference type="Rhea" id="RHEA:11596"/>
        <dbReference type="ChEBI" id="CHEBI:15378"/>
        <dbReference type="ChEBI" id="CHEBI:16526"/>
        <dbReference type="ChEBI" id="CHEBI:57538"/>
        <dbReference type="ChEBI" id="CHEBI:57865"/>
        <dbReference type="EC" id="4.1.1.23"/>
    </reaction>
</comment>
<dbReference type="GO" id="GO:0044205">
    <property type="term" value="P:'de novo' UMP biosynthetic process"/>
    <property type="evidence" value="ECO:0007669"/>
    <property type="project" value="InterPro"/>
</dbReference>
<evidence type="ECO:0000256" key="2">
    <source>
        <dbReference type="ARBA" id="ARBA00011018"/>
    </source>
</evidence>
<feature type="binding site" evidence="9">
    <location>
        <position position="251"/>
    </location>
    <ligand>
        <name>substrate</name>
    </ligand>
</feature>
<keyword evidence="13" id="KW-1185">Reference proteome</keyword>
<dbReference type="InterPro" id="IPR018089">
    <property type="entry name" value="OMPdecase_AS"/>
</dbReference>
<dbReference type="Gene3D" id="3.20.20.70">
    <property type="entry name" value="Aldolase class I"/>
    <property type="match status" value="1"/>
</dbReference>
<feature type="binding site" evidence="9">
    <location>
        <position position="230"/>
    </location>
    <ligand>
        <name>substrate</name>
    </ligand>
</feature>
<accession>A0AAE9WCZ3</accession>
<evidence type="ECO:0000256" key="4">
    <source>
        <dbReference type="ARBA" id="ARBA00021923"/>
    </source>
</evidence>
<name>A0AAE9WCZ3_9SCHI</name>
<proteinExistence type="inferred from homology"/>
<protein>
    <recommendedName>
        <fullName evidence="4 10">Orotidine 5'-phosphate decarboxylase</fullName>
        <ecNumber evidence="3 10">4.1.1.23</ecNumber>
    </recommendedName>
</protein>
<dbReference type="InterPro" id="IPR001754">
    <property type="entry name" value="OMPdeCOase_dom"/>
</dbReference>
<reference evidence="12 13" key="1">
    <citation type="journal article" date="2023" name="G3 (Bethesda)">
        <title>A high-quality reference genome for the fission yeast Schizosaccharomyces osmophilus.</title>
        <authorList>
            <person name="Jia G.S."/>
            <person name="Zhang W.C."/>
            <person name="Liang Y."/>
            <person name="Liu X.H."/>
            <person name="Rhind N."/>
            <person name="Pidoux A."/>
            <person name="Brysch-Herzberg M."/>
            <person name="Du L.L."/>
        </authorList>
    </citation>
    <scope>NUCLEOTIDE SEQUENCE [LARGE SCALE GENOMIC DNA]</scope>
    <source>
        <strain evidence="12 13">CBS 15793</strain>
    </source>
</reference>
<sequence>MALTATPRTATFCGDVRKMDARLNHQYSERANGLSNPLAKSLLALMEEKQSNLSVAVDLTKKADILALVDKIGPFVCVIKTHVDVIEDFDQDFVQQLTALSKKHRFFIFEDRKFADIGNTVKLQYSSGVYKIASWAHITNCHTVPGEGIVQGLKEVGLPLGRGLLLLAEMSSKGSLATGSYTQNTLEWAEKHSDFCIGFIAGRRFPNLQHDFITMSPGIGLDVKGDGMGQQYRTPHEVIVNCGSDIIIVGRGIYGAGRDPLVEAQRYKKAGWDAYQKRLTRK</sequence>
<feature type="active site" description="For OMPdecase activity" evidence="8">
    <location>
        <position position="111"/>
    </location>
</feature>
<evidence type="ECO:0000256" key="6">
    <source>
        <dbReference type="ARBA" id="ARBA00022975"/>
    </source>
</evidence>
<dbReference type="GO" id="GO:0004588">
    <property type="term" value="F:orotate phosphoribosyltransferase activity"/>
    <property type="evidence" value="ECO:0007669"/>
    <property type="project" value="TreeGrafter"/>
</dbReference>
<dbReference type="RefSeq" id="XP_056037858.1">
    <property type="nucleotide sequence ID" value="XM_056181330.1"/>
</dbReference>
<dbReference type="KEGG" id="som:SOMG_02538"/>
<dbReference type="Pfam" id="PF00215">
    <property type="entry name" value="OMPdecase"/>
    <property type="match status" value="1"/>
</dbReference>
<dbReference type="EC" id="4.1.1.23" evidence="3 10"/>